<name>A0ABV2KD93_SPOPS</name>
<evidence type="ECO:0000313" key="2">
    <source>
        <dbReference type="EMBL" id="MET3657978.1"/>
    </source>
</evidence>
<reference evidence="2 3" key="1">
    <citation type="submission" date="2024-06" db="EMBL/GenBank/DDBJ databases">
        <title>Sorghum-associated microbial communities from plants grown in Nebraska, USA.</title>
        <authorList>
            <person name="Schachtman D."/>
        </authorList>
    </citation>
    <scope>NUCLEOTIDE SEQUENCE [LARGE SCALE GENOMIC DNA]</scope>
    <source>
        <strain evidence="2 3">1288</strain>
    </source>
</reference>
<evidence type="ECO:0000256" key="1">
    <source>
        <dbReference type="SAM" id="Phobius"/>
    </source>
</evidence>
<evidence type="ECO:0000313" key="3">
    <source>
        <dbReference type="Proteomes" id="UP001549104"/>
    </source>
</evidence>
<proteinExistence type="predicted"/>
<keyword evidence="1" id="KW-1133">Transmembrane helix</keyword>
<dbReference type="PROSITE" id="PS51257">
    <property type="entry name" value="PROKAR_LIPOPROTEIN"/>
    <property type="match status" value="1"/>
</dbReference>
<feature type="transmembrane region" description="Helical" evidence="1">
    <location>
        <begin position="12"/>
        <end position="31"/>
    </location>
</feature>
<dbReference type="EMBL" id="JBEPME010000004">
    <property type="protein sequence ID" value="MET3657978.1"/>
    <property type="molecule type" value="Genomic_DNA"/>
</dbReference>
<accession>A0ABV2KD93</accession>
<keyword evidence="3" id="KW-1185">Reference proteome</keyword>
<protein>
    <recommendedName>
        <fullName evidence="4">Lipoprotein</fullName>
    </recommendedName>
</protein>
<dbReference type="Proteomes" id="UP001549104">
    <property type="component" value="Unassembled WGS sequence"/>
</dbReference>
<organism evidence="2 3">
    <name type="scientific">Sporosarcina psychrophila</name>
    <name type="common">Bacillus psychrophilus</name>
    <dbReference type="NCBI Taxonomy" id="1476"/>
    <lineage>
        <taxon>Bacteria</taxon>
        <taxon>Bacillati</taxon>
        <taxon>Bacillota</taxon>
        <taxon>Bacilli</taxon>
        <taxon>Bacillales</taxon>
        <taxon>Caryophanaceae</taxon>
        <taxon>Sporosarcina</taxon>
    </lineage>
</organism>
<dbReference type="RefSeq" id="WP_067206789.1">
    <property type="nucleotide sequence ID" value="NZ_CP014616.1"/>
</dbReference>
<evidence type="ECO:0008006" key="4">
    <source>
        <dbReference type="Google" id="ProtNLM"/>
    </source>
</evidence>
<keyword evidence="1" id="KW-0472">Membrane</keyword>
<comment type="caution">
    <text evidence="2">The sequence shown here is derived from an EMBL/GenBank/DDBJ whole genome shotgun (WGS) entry which is preliminary data.</text>
</comment>
<gene>
    <name evidence="2" type="ORF">ABIC55_003075</name>
</gene>
<keyword evidence="1" id="KW-0812">Transmembrane</keyword>
<sequence>MMLEIKNKKTLNKAKITTFIFYTIFFTLLVGCKQSSTDWAFHFVVWNEDIYEIDKSVIVDVEKEIGTVKKYVENEGYYKGVFSNFVPKGTKLYKIKDINVNEAIAVELDGYYIEARNQGKYGE</sequence>